<evidence type="ECO:0008006" key="13">
    <source>
        <dbReference type="Google" id="ProtNLM"/>
    </source>
</evidence>
<keyword evidence="5 10" id="KW-1133">Transmembrane helix</keyword>
<sequence>MSDPPEDLPNEVVIDDEDLRPGARRQSTSSVGSSWSRRHSHYDSQRISHRSRATSTGSQARSSTKSKGKRASYQQPSDYGNIDETAVPPPVPPREGGPHLEDVPDNPATQSSSSRPIRNFSQPYRGHRRRSSGANPREQDLTEVSALPPLPSTNRASGTGAHKDMSTTGKQTLDTERGDYLSEGASAEPRPFSSRYPDEFLPKQPPVPRWLTELYTVSYLIFFSILGTLARLGVQWIAFYPGAPITTPVVWANMAGSMIMGFLSEDQALFRDKSHHDILTEKRQGGPGPATIDKAALTKHKKTIPLYIGLATGFCGSFTSFSSFARDFFLALSNSLPAPIYHTFTSEAGAVLPSATVARNGGYSFEALLAVIIYTIALSLGGLIAGAHLAVFLEDITRPIPTNVVRKFLDPTMLFLGFGCWLGAVLLSIFPPDRSSRPIETWRGDVLFALVFAPLGCLLRFYASLHLNGIVPFFPLGTFAVNMFGTAVEGMCYDVQHVRVGSMGVVGGGRVGCQVLQGVQDGFCGCLTTVSTWVSEVNGLKRRHAYVYALATVGGGLCLMVVIMGSVRWTVGYAAPVCNVGYPNKVHG</sequence>
<feature type="compositionally biased region" description="Polar residues" evidence="9">
    <location>
        <begin position="107"/>
        <end position="122"/>
    </location>
</feature>
<evidence type="ECO:0000256" key="5">
    <source>
        <dbReference type="ARBA" id="ARBA00022989"/>
    </source>
</evidence>
<evidence type="ECO:0000256" key="1">
    <source>
        <dbReference type="ARBA" id="ARBA00002598"/>
    </source>
</evidence>
<evidence type="ECO:0000256" key="3">
    <source>
        <dbReference type="ARBA" id="ARBA00022475"/>
    </source>
</evidence>
<evidence type="ECO:0000256" key="7">
    <source>
        <dbReference type="ARBA" id="ARBA00035120"/>
    </source>
</evidence>
<evidence type="ECO:0000256" key="2">
    <source>
        <dbReference type="ARBA" id="ARBA00004651"/>
    </source>
</evidence>
<evidence type="ECO:0000313" key="12">
    <source>
        <dbReference type="Proteomes" id="UP001296104"/>
    </source>
</evidence>
<feature type="region of interest" description="Disordered" evidence="9">
    <location>
        <begin position="1"/>
        <end position="175"/>
    </location>
</feature>
<keyword evidence="6 10" id="KW-0472">Membrane</keyword>
<dbReference type="PANTHER" id="PTHR28259:SF1">
    <property type="entry name" value="FLUORIDE EXPORT PROTEIN 1-RELATED"/>
    <property type="match status" value="1"/>
</dbReference>
<keyword evidence="12" id="KW-1185">Reference proteome</keyword>
<evidence type="ECO:0000256" key="8">
    <source>
        <dbReference type="ARBA" id="ARBA00035585"/>
    </source>
</evidence>
<comment type="function">
    <text evidence="1">Fluoride channel required for the rapid expulsion of cytoplasmic fluoride.</text>
</comment>
<comment type="caution">
    <text evidence="11">The sequence shown here is derived from an EMBL/GenBank/DDBJ whole genome shotgun (WGS) entry which is preliminary data.</text>
</comment>
<feature type="transmembrane region" description="Helical" evidence="10">
    <location>
        <begin position="545"/>
        <end position="567"/>
    </location>
</feature>
<feature type="transmembrane region" description="Helical" evidence="10">
    <location>
        <begin position="413"/>
        <end position="430"/>
    </location>
</feature>
<keyword evidence="4 10" id="KW-0812">Transmembrane</keyword>
<keyword evidence="3" id="KW-1003">Cell membrane</keyword>
<feature type="transmembrane region" description="Helical" evidence="10">
    <location>
        <begin position="442"/>
        <end position="463"/>
    </location>
</feature>
<dbReference type="InterPro" id="IPR003691">
    <property type="entry name" value="FluC"/>
</dbReference>
<feature type="transmembrane region" description="Helical" evidence="10">
    <location>
        <begin position="304"/>
        <end position="325"/>
    </location>
</feature>
<evidence type="ECO:0000256" key="4">
    <source>
        <dbReference type="ARBA" id="ARBA00022692"/>
    </source>
</evidence>
<dbReference type="GO" id="GO:1903425">
    <property type="term" value="F:fluoride transmembrane transporter activity"/>
    <property type="evidence" value="ECO:0007669"/>
    <property type="project" value="TreeGrafter"/>
</dbReference>
<dbReference type="Proteomes" id="UP001296104">
    <property type="component" value="Unassembled WGS sequence"/>
</dbReference>
<reference evidence="11" key="1">
    <citation type="submission" date="2023-11" db="EMBL/GenBank/DDBJ databases">
        <authorList>
            <person name="Alioto T."/>
            <person name="Alioto T."/>
            <person name="Gomez Garrido J."/>
        </authorList>
    </citation>
    <scope>NUCLEOTIDE SEQUENCE</scope>
</reference>
<dbReference type="PANTHER" id="PTHR28259">
    <property type="entry name" value="FLUORIDE EXPORT PROTEIN 1-RELATED"/>
    <property type="match status" value="1"/>
</dbReference>
<accession>A0AAI8Z0K2</accession>
<comment type="similarity">
    <text evidence="7">Belongs to the fluoride channel Fluc/FEX (TC 1.A.43) family.</text>
</comment>
<comment type="catalytic activity">
    <reaction evidence="8">
        <text>fluoride(in) = fluoride(out)</text>
        <dbReference type="Rhea" id="RHEA:76159"/>
        <dbReference type="ChEBI" id="CHEBI:17051"/>
    </reaction>
    <physiologicalReaction direction="left-to-right" evidence="8">
        <dbReference type="Rhea" id="RHEA:76160"/>
    </physiologicalReaction>
</comment>
<protein>
    <recommendedName>
        <fullName evidence="13">Chromosome condensation protein</fullName>
    </recommendedName>
</protein>
<dbReference type="EMBL" id="CAVMBE010000034">
    <property type="protein sequence ID" value="CAK4030065.1"/>
    <property type="molecule type" value="Genomic_DNA"/>
</dbReference>
<evidence type="ECO:0000313" key="11">
    <source>
        <dbReference type="EMBL" id="CAK4030065.1"/>
    </source>
</evidence>
<gene>
    <name evidence="11" type="ORF">LECACI_7A005386</name>
</gene>
<feature type="compositionally biased region" description="Low complexity" evidence="9">
    <location>
        <begin position="24"/>
        <end position="35"/>
    </location>
</feature>
<feature type="compositionally biased region" description="Polar residues" evidence="9">
    <location>
        <begin position="53"/>
        <end position="63"/>
    </location>
</feature>
<evidence type="ECO:0000256" key="10">
    <source>
        <dbReference type="SAM" id="Phobius"/>
    </source>
</evidence>
<proteinExistence type="inferred from homology"/>
<dbReference type="Pfam" id="PF02537">
    <property type="entry name" value="CRCB"/>
    <property type="match status" value="2"/>
</dbReference>
<evidence type="ECO:0000256" key="9">
    <source>
        <dbReference type="SAM" id="MobiDB-lite"/>
    </source>
</evidence>
<comment type="subcellular location">
    <subcellularLocation>
        <location evidence="2">Cell membrane</location>
        <topology evidence="2">Multi-pass membrane protein</topology>
    </subcellularLocation>
</comment>
<dbReference type="GO" id="GO:0005886">
    <property type="term" value="C:plasma membrane"/>
    <property type="evidence" value="ECO:0007669"/>
    <property type="project" value="UniProtKB-SubCell"/>
</dbReference>
<organism evidence="11 12">
    <name type="scientific">Lecanosticta acicola</name>
    <dbReference type="NCBI Taxonomy" id="111012"/>
    <lineage>
        <taxon>Eukaryota</taxon>
        <taxon>Fungi</taxon>
        <taxon>Dikarya</taxon>
        <taxon>Ascomycota</taxon>
        <taxon>Pezizomycotina</taxon>
        <taxon>Dothideomycetes</taxon>
        <taxon>Dothideomycetidae</taxon>
        <taxon>Mycosphaerellales</taxon>
        <taxon>Mycosphaerellaceae</taxon>
        <taxon>Lecanosticta</taxon>
    </lineage>
</organism>
<evidence type="ECO:0000256" key="6">
    <source>
        <dbReference type="ARBA" id="ARBA00023136"/>
    </source>
</evidence>
<name>A0AAI8Z0K2_9PEZI</name>
<feature type="compositionally biased region" description="Acidic residues" evidence="9">
    <location>
        <begin position="1"/>
        <end position="18"/>
    </location>
</feature>
<feature type="transmembrane region" description="Helical" evidence="10">
    <location>
        <begin position="367"/>
        <end position="393"/>
    </location>
</feature>
<dbReference type="AlphaFoldDB" id="A0AAI8Z0K2"/>